<reference evidence="2 3" key="1">
    <citation type="submission" date="2018-06" db="EMBL/GenBank/DDBJ databases">
        <title>Combined omics and stable isotope probing to characterize newly discovered Mariana Back-Arc vent microbial communities.</title>
        <authorList>
            <person name="Trembath-Reichert E."/>
            <person name="Huber J.A."/>
        </authorList>
    </citation>
    <scope>NUCLEOTIDE SEQUENCE [LARGE SCALE GENOMIC DNA]</scope>
    <source>
        <strain evidence="2">MAG 151</strain>
    </source>
</reference>
<comment type="caution">
    <text evidence="2">The sequence shown here is derived from an EMBL/GenBank/DDBJ whole genome shotgun (WGS) entry which is preliminary data.</text>
</comment>
<feature type="transmembrane region" description="Helical" evidence="1">
    <location>
        <begin position="6"/>
        <end position="22"/>
    </location>
</feature>
<evidence type="ECO:0000313" key="3">
    <source>
        <dbReference type="Proteomes" id="UP000288322"/>
    </source>
</evidence>
<dbReference type="Proteomes" id="UP000288322">
    <property type="component" value="Unassembled WGS sequence"/>
</dbReference>
<keyword evidence="1" id="KW-0812">Transmembrane</keyword>
<dbReference type="EMBL" id="QNZH01000291">
    <property type="protein sequence ID" value="RTZ87394.1"/>
    <property type="molecule type" value="Genomic_DNA"/>
</dbReference>
<evidence type="ECO:0008006" key="4">
    <source>
        <dbReference type="Google" id="ProtNLM"/>
    </source>
</evidence>
<protein>
    <recommendedName>
        <fullName evidence="4">DUF2834 domain-containing protein</fullName>
    </recommendedName>
</protein>
<name>A0A432GV78_9DELT</name>
<sequence>MWLFSAIGLFGINGLLLFATIFRPEQVIEAYNNLYGMVFIIESFVLLPLLYFITAVEKIKSPDWKGFMILSLQGSLAFSIPFSILYWSRDKDEQQLIK</sequence>
<feature type="transmembrane region" description="Helical" evidence="1">
    <location>
        <begin position="34"/>
        <end position="54"/>
    </location>
</feature>
<organism evidence="2 3">
    <name type="scientific">SAR324 cluster bacterium</name>
    <dbReference type="NCBI Taxonomy" id="2024889"/>
    <lineage>
        <taxon>Bacteria</taxon>
        <taxon>Deltaproteobacteria</taxon>
        <taxon>SAR324 cluster</taxon>
    </lineage>
</organism>
<accession>A0A432GV78</accession>
<keyword evidence="1" id="KW-0472">Membrane</keyword>
<evidence type="ECO:0000256" key="1">
    <source>
        <dbReference type="SAM" id="Phobius"/>
    </source>
</evidence>
<gene>
    <name evidence="2" type="ORF">DSY93_10705</name>
</gene>
<feature type="transmembrane region" description="Helical" evidence="1">
    <location>
        <begin position="66"/>
        <end position="88"/>
    </location>
</feature>
<dbReference type="AlphaFoldDB" id="A0A432GV78"/>
<keyword evidence="1" id="KW-1133">Transmembrane helix</keyword>
<evidence type="ECO:0000313" key="2">
    <source>
        <dbReference type="EMBL" id="RTZ87394.1"/>
    </source>
</evidence>
<proteinExistence type="predicted"/>